<dbReference type="GO" id="GO:0003677">
    <property type="term" value="F:DNA binding"/>
    <property type="evidence" value="ECO:0007669"/>
    <property type="project" value="UniProtKB-KW"/>
</dbReference>
<dbReference type="EC" id="5.6.2.4" evidence="9"/>
<dbReference type="GO" id="GO:0016787">
    <property type="term" value="F:hydrolase activity"/>
    <property type="evidence" value="ECO:0007669"/>
    <property type="project" value="UniProtKB-KW"/>
</dbReference>
<dbReference type="GO" id="GO:0000724">
    <property type="term" value="P:double-strand break repair via homologous recombination"/>
    <property type="evidence" value="ECO:0007669"/>
    <property type="project" value="TreeGrafter"/>
</dbReference>
<dbReference type="Proteomes" id="UP001186944">
    <property type="component" value="Unassembled WGS sequence"/>
</dbReference>
<dbReference type="GO" id="GO:0005737">
    <property type="term" value="C:cytoplasm"/>
    <property type="evidence" value="ECO:0007669"/>
    <property type="project" value="TreeGrafter"/>
</dbReference>
<gene>
    <name evidence="13" type="ORF">FSP39_000144</name>
</gene>
<evidence type="ECO:0000256" key="1">
    <source>
        <dbReference type="ARBA" id="ARBA00005446"/>
    </source>
</evidence>
<dbReference type="PANTHER" id="PTHR13710:SF153">
    <property type="entry name" value="RECQ-LIKE DNA HELICASE BLM"/>
    <property type="match status" value="1"/>
</dbReference>
<evidence type="ECO:0000256" key="2">
    <source>
        <dbReference type="ARBA" id="ARBA00022741"/>
    </source>
</evidence>
<evidence type="ECO:0000256" key="7">
    <source>
        <dbReference type="ARBA" id="ARBA00023242"/>
    </source>
</evidence>
<dbReference type="PANTHER" id="PTHR13710">
    <property type="entry name" value="DNA HELICASE RECQ FAMILY MEMBER"/>
    <property type="match status" value="1"/>
</dbReference>
<keyword evidence="14" id="KW-1185">Reference proteome</keyword>
<dbReference type="PROSITE" id="PS51194">
    <property type="entry name" value="HELICASE_CTER"/>
    <property type="match status" value="1"/>
</dbReference>
<keyword evidence="3" id="KW-0378">Hydrolase</keyword>
<dbReference type="GO" id="GO:0009378">
    <property type="term" value="F:four-way junction helicase activity"/>
    <property type="evidence" value="ECO:0007669"/>
    <property type="project" value="TreeGrafter"/>
</dbReference>
<organism evidence="13 14">
    <name type="scientific">Pinctada imbricata</name>
    <name type="common">Atlantic pearl-oyster</name>
    <name type="synonym">Pinctada martensii</name>
    <dbReference type="NCBI Taxonomy" id="66713"/>
    <lineage>
        <taxon>Eukaryota</taxon>
        <taxon>Metazoa</taxon>
        <taxon>Spiralia</taxon>
        <taxon>Lophotrochozoa</taxon>
        <taxon>Mollusca</taxon>
        <taxon>Bivalvia</taxon>
        <taxon>Autobranchia</taxon>
        <taxon>Pteriomorphia</taxon>
        <taxon>Pterioida</taxon>
        <taxon>Pterioidea</taxon>
        <taxon>Pteriidae</taxon>
        <taxon>Pinctada</taxon>
    </lineage>
</organism>
<dbReference type="SMART" id="SM00487">
    <property type="entry name" value="DEXDc"/>
    <property type="match status" value="1"/>
</dbReference>
<comment type="catalytic activity">
    <reaction evidence="8">
        <text>Couples ATP hydrolysis with the unwinding of duplex DNA by translocating in the 3'-5' direction.</text>
        <dbReference type="EC" id="5.6.2.4"/>
    </reaction>
</comment>
<dbReference type="InterPro" id="IPR011545">
    <property type="entry name" value="DEAD/DEAH_box_helicase_dom"/>
</dbReference>
<dbReference type="InterPro" id="IPR014001">
    <property type="entry name" value="Helicase_ATP-bd"/>
</dbReference>
<dbReference type="PROSITE" id="PS51192">
    <property type="entry name" value="HELICASE_ATP_BIND_1"/>
    <property type="match status" value="1"/>
</dbReference>
<keyword evidence="7" id="KW-0539">Nucleus</keyword>
<evidence type="ECO:0000259" key="12">
    <source>
        <dbReference type="PROSITE" id="PS51194"/>
    </source>
</evidence>
<dbReference type="GO" id="GO:0043138">
    <property type="term" value="F:3'-5' DNA helicase activity"/>
    <property type="evidence" value="ECO:0007669"/>
    <property type="project" value="UniProtKB-EC"/>
</dbReference>
<accession>A0AA88XC72</accession>
<dbReference type="InterPro" id="IPR002464">
    <property type="entry name" value="DNA/RNA_helicase_DEAH_CS"/>
</dbReference>
<comment type="similarity">
    <text evidence="1">Belongs to the helicase family. RecQ subfamily.</text>
</comment>
<evidence type="ECO:0000256" key="8">
    <source>
        <dbReference type="ARBA" id="ARBA00034617"/>
    </source>
</evidence>
<dbReference type="GO" id="GO:0005694">
    <property type="term" value="C:chromosome"/>
    <property type="evidence" value="ECO:0007669"/>
    <property type="project" value="TreeGrafter"/>
</dbReference>
<evidence type="ECO:0000256" key="6">
    <source>
        <dbReference type="ARBA" id="ARBA00023235"/>
    </source>
</evidence>
<keyword evidence="4" id="KW-0067">ATP-binding</keyword>
<proteinExistence type="inferred from homology"/>
<evidence type="ECO:0000313" key="13">
    <source>
        <dbReference type="EMBL" id="KAK3082598.1"/>
    </source>
</evidence>
<feature type="domain" description="Helicase C-terminal" evidence="12">
    <location>
        <begin position="256"/>
        <end position="414"/>
    </location>
</feature>
<dbReference type="InterPro" id="IPR001650">
    <property type="entry name" value="Helicase_C-like"/>
</dbReference>
<evidence type="ECO:0000256" key="9">
    <source>
        <dbReference type="ARBA" id="ARBA00034808"/>
    </source>
</evidence>
<reference evidence="13" key="1">
    <citation type="submission" date="2019-08" db="EMBL/GenBank/DDBJ databases">
        <title>The improved chromosome-level genome for the pearl oyster Pinctada fucata martensii using PacBio sequencing and Hi-C.</title>
        <authorList>
            <person name="Zheng Z."/>
        </authorList>
    </citation>
    <scope>NUCLEOTIDE SEQUENCE</scope>
    <source>
        <strain evidence="13">ZZ-2019</strain>
        <tissue evidence="13">Adductor muscle</tissue>
    </source>
</reference>
<protein>
    <recommendedName>
        <fullName evidence="9">DNA 3'-5' helicase</fullName>
        <ecNumber evidence="9">5.6.2.4</ecNumber>
    </recommendedName>
    <alternativeName>
        <fullName evidence="10">DNA 3'-5' helicase BLM</fullName>
    </alternativeName>
</protein>
<evidence type="ECO:0000256" key="3">
    <source>
        <dbReference type="ARBA" id="ARBA00022801"/>
    </source>
</evidence>
<dbReference type="SMART" id="SM00490">
    <property type="entry name" value="HELICc"/>
    <property type="match status" value="1"/>
</dbReference>
<dbReference type="Gene3D" id="3.40.50.300">
    <property type="entry name" value="P-loop containing nucleotide triphosphate hydrolases"/>
    <property type="match status" value="2"/>
</dbReference>
<name>A0AA88XC72_PINIB</name>
<keyword evidence="2" id="KW-0547">Nucleotide-binding</keyword>
<keyword evidence="5" id="KW-0238">DNA-binding</keyword>
<evidence type="ECO:0000259" key="11">
    <source>
        <dbReference type="PROSITE" id="PS51192"/>
    </source>
</evidence>
<dbReference type="GO" id="GO:0005634">
    <property type="term" value="C:nucleus"/>
    <property type="evidence" value="ECO:0007669"/>
    <property type="project" value="TreeGrafter"/>
</dbReference>
<evidence type="ECO:0000313" key="14">
    <source>
        <dbReference type="Proteomes" id="UP001186944"/>
    </source>
</evidence>
<dbReference type="GO" id="GO:0005524">
    <property type="term" value="F:ATP binding"/>
    <property type="evidence" value="ECO:0007669"/>
    <property type="project" value="UniProtKB-KW"/>
</dbReference>
<keyword evidence="6" id="KW-0413">Isomerase</keyword>
<dbReference type="Pfam" id="PF00270">
    <property type="entry name" value="DEAD"/>
    <property type="match status" value="1"/>
</dbReference>
<dbReference type="PROSITE" id="PS00690">
    <property type="entry name" value="DEAH_ATP_HELICASE"/>
    <property type="match status" value="1"/>
</dbReference>
<comment type="caution">
    <text evidence="13">The sequence shown here is derived from an EMBL/GenBank/DDBJ whole genome shotgun (WGS) entry which is preliminary data.</text>
</comment>
<evidence type="ECO:0000256" key="4">
    <source>
        <dbReference type="ARBA" id="ARBA00022840"/>
    </source>
</evidence>
<dbReference type="Pfam" id="PF00271">
    <property type="entry name" value="Helicase_C"/>
    <property type="match status" value="1"/>
</dbReference>
<dbReference type="InterPro" id="IPR027417">
    <property type="entry name" value="P-loop_NTPase"/>
</dbReference>
<dbReference type="EMBL" id="VSWD01000014">
    <property type="protein sequence ID" value="KAK3082598.1"/>
    <property type="molecule type" value="Genomic_DNA"/>
</dbReference>
<sequence length="529" mass="59062">MDVCVDKFLFLDFSLKTKIALAEINKEKNQTYSYLKHLQVQAVKSALNGETLVVLPTGYGKSLIYELIPKMTNQKAIVISPLNSIISEQVTKKGNTAIWITDTVLNDLAWNGVGPKTEQVTSLMSGKVTHIFGHPEILVSKQFLEIVRDNLCDTVGYVFVDEAHCVVNWGCQFRPDYQKLSKLKSVIRGVVFVAMTATATHRMQHEILEKLCMSKSTTVVQTSNIRANIKFNIVKRQPSTGKTSAEESFETIVLPLLKELCTDNNDDFPRTIVYSKLKYCALGYELAHKVSMKSNTQIMDSISQYHAPSTSSMKEKLVQEMGHPSSKLKLLFATEAYSMGTDAPNIRRIVHIGPPSSLDTYMQEVGRGGRDGEDCDALLYYNASDIGKNVTSMMPEVCEFCISNTCRRTFLGMHFGMQHDHDTVSLHRCCDICADICSCDTCLAKRDIVDYDDQLTSDQISLSSALSSYFDAENRSNENKITGLTDELLTTIIKSSPKLSSKDDVARLCGDLQDLFIDNIYILISTVTK</sequence>
<dbReference type="AlphaFoldDB" id="A0AA88XC72"/>
<dbReference type="SUPFAM" id="SSF52540">
    <property type="entry name" value="P-loop containing nucleoside triphosphate hydrolases"/>
    <property type="match status" value="1"/>
</dbReference>
<evidence type="ECO:0000256" key="10">
    <source>
        <dbReference type="ARBA" id="ARBA00044542"/>
    </source>
</evidence>
<feature type="domain" description="Helicase ATP-binding" evidence="11">
    <location>
        <begin position="42"/>
        <end position="217"/>
    </location>
</feature>
<evidence type="ECO:0000256" key="5">
    <source>
        <dbReference type="ARBA" id="ARBA00023125"/>
    </source>
</evidence>